<organism evidence="1">
    <name type="scientific">uncultured Caudovirales phage</name>
    <dbReference type="NCBI Taxonomy" id="2100421"/>
    <lineage>
        <taxon>Viruses</taxon>
        <taxon>Duplodnaviria</taxon>
        <taxon>Heunggongvirae</taxon>
        <taxon>Uroviricota</taxon>
        <taxon>Caudoviricetes</taxon>
        <taxon>Peduoviridae</taxon>
        <taxon>Maltschvirus</taxon>
        <taxon>Maltschvirus maltsch</taxon>
    </lineage>
</organism>
<accession>A0A6J7X0U1</accession>
<gene>
    <name evidence="1" type="ORF">UFOVP242_188</name>
</gene>
<sequence>MSQVVKAIAAVDTGQRKVFNDKQFSPLFQNVFEKKEAIEDIASTSYLTGKIYKIGITLGHTSMVTDNLNSSEDELELAVERTKKSVIEAIFGEFRSDFLQINNALYDRDFQKAQALLVQFERKMYEV</sequence>
<proteinExistence type="predicted"/>
<reference evidence="1" key="1">
    <citation type="submission" date="2020-05" db="EMBL/GenBank/DDBJ databases">
        <authorList>
            <person name="Chiriac C."/>
            <person name="Salcher M."/>
            <person name="Ghai R."/>
            <person name="Kavagutti S V."/>
        </authorList>
    </citation>
    <scope>NUCLEOTIDE SEQUENCE</scope>
</reference>
<protein>
    <submittedName>
        <fullName evidence="1">Uncharacterized protein</fullName>
    </submittedName>
</protein>
<dbReference type="EMBL" id="LR798294">
    <property type="protein sequence ID" value="CAB5221974.1"/>
    <property type="molecule type" value="Genomic_DNA"/>
</dbReference>
<name>A0A6J7X0U1_9CAUD</name>
<evidence type="ECO:0000313" key="1">
    <source>
        <dbReference type="EMBL" id="CAB5221974.1"/>
    </source>
</evidence>